<feature type="non-terminal residue" evidence="1">
    <location>
        <position position="136"/>
    </location>
</feature>
<evidence type="ECO:0000313" key="2">
    <source>
        <dbReference type="Proteomes" id="UP000807342"/>
    </source>
</evidence>
<reference evidence="1" key="1">
    <citation type="submission" date="2020-11" db="EMBL/GenBank/DDBJ databases">
        <authorList>
            <consortium name="DOE Joint Genome Institute"/>
            <person name="Ahrendt S."/>
            <person name="Riley R."/>
            <person name="Andreopoulos W."/>
            <person name="Labutti K."/>
            <person name="Pangilinan J."/>
            <person name="Ruiz-Duenas F.J."/>
            <person name="Barrasa J.M."/>
            <person name="Sanchez-Garcia M."/>
            <person name="Camarero S."/>
            <person name="Miyauchi S."/>
            <person name="Serrano A."/>
            <person name="Linde D."/>
            <person name="Babiker R."/>
            <person name="Drula E."/>
            <person name="Ayuso-Fernandez I."/>
            <person name="Pacheco R."/>
            <person name="Padilla G."/>
            <person name="Ferreira P."/>
            <person name="Barriuso J."/>
            <person name="Kellner H."/>
            <person name="Castanera R."/>
            <person name="Alfaro M."/>
            <person name="Ramirez L."/>
            <person name="Pisabarro A.G."/>
            <person name="Kuo A."/>
            <person name="Tritt A."/>
            <person name="Lipzen A."/>
            <person name="He G."/>
            <person name="Yan M."/>
            <person name="Ng V."/>
            <person name="Cullen D."/>
            <person name="Martin F."/>
            <person name="Rosso M.-N."/>
            <person name="Henrissat B."/>
            <person name="Hibbett D."/>
            <person name="Martinez A.T."/>
            <person name="Grigoriev I.V."/>
        </authorList>
    </citation>
    <scope>NUCLEOTIDE SEQUENCE</scope>
    <source>
        <strain evidence="1">MF-IS2</strain>
    </source>
</reference>
<evidence type="ECO:0000313" key="1">
    <source>
        <dbReference type="EMBL" id="KAF9449267.1"/>
    </source>
</evidence>
<proteinExistence type="predicted"/>
<dbReference type="AlphaFoldDB" id="A0A9P5XD80"/>
<accession>A0A9P5XD80</accession>
<organism evidence="1 2">
    <name type="scientific">Macrolepiota fuliginosa MF-IS2</name>
    <dbReference type="NCBI Taxonomy" id="1400762"/>
    <lineage>
        <taxon>Eukaryota</taxon>
        <taxon>Fungi</taxon>
        <taxon>Dikarya</taxon>
        <taxon>Basidiomycota</taxon>
        <taxon>Agaricomycotina</taxon>
        <taxon>Agaricomycetes</taxon>
        <taxon>Agaricomycetidae</taxon>
        <taxon>Agaricales</taxon>
        <taxon>Agaricineae</taxon>
        <taxon>Agaricaceae</taxon>
        <taxon>Macrolepiota</taxon>
    </lineage>
</organism>
<keyword evidence="2" id="KW-1185">Reference proteome</keyword>
<dbReference type="OrthoDB" id="2269034at2759"/>
<dbReference type="EMBL" id="MU151136">
    <property type="protein sequence ID" value="KAF9449267.1"/>
    <property type="molecule type" value="Genomic_DNA"/>
</dbReference>
<protein>
    <recommendedName>
        <fullName evidence="3">F-box domain-containing protein</fullName>
    </recommendedName>
</protein>
<sequence length="136" mass="14828">MDTFLHVHGGYHETFCPSDIPASICQYCGTTLTGTTTIPPSPIPHLLGSNAIPTGGQGQLVRGAIGVAMVDIRRLEGEIRRVSSVLAQLQGEYRALGEHRRFTEVEDSFDPREGPLVLTQVCSAWRQTAIATPQLW</sequence>
<comment type="caution">
    <text evidence="1">The sequence shown here is derived from an EMBL/GenBank/DDBJ whole genome shotgun (WGS) entry which is preliminary data.</text>
</comment>
<dbReference type="Proteomes" id="UP000807342">
    <property type="component" value="Unassembled WGS sequence"/>
</dbReference>
<gene>
    <name evidence="1" type="ORF">P691DRAFT_667850</name>
</gene>
<name>A0A9P5XD80_9AGAR</name>
<evidence type="ECO:0008006" key="3">
    <source>
        <dbReference type="Google" id="ProtNLM"/>
    </source>
</evidence>